<keyword evidence="3" id="KW-1185">Reference proteome</keyword>
<keyword evidence="1" id="KW-0472">Membrane</keyword>
<sequence length="77" mass="8522">MAVLIMMMTGLFFAQVISFSRALLRRAIARLRRGRDAAGLWLVMLLILFVHPLFGETGDALDSAVWVFEKIGTVSGP</sequence>
<dbReference type="STRING" id="330734.ABA45_17105"/>
<proteinExistence type="predicted"/>
<name>A0A0H4IG93_9GAMM</name>
<keyword evidence="1" id="KW-1133">Transmembrane helix</keyword>
<dbReference type="Proteomes" id="UP000036406">
    <property type="component" value="Chromosome"/>
</dbReference>
<dbReference type="EMBL" id="CP011494">
    <property type="protein sequence ID" value="AKO53942.1"/>
    <property type="molecule type" value="Genomic_DNA"/>
</dbReference>
<keyword evidence="1" id="KW-0812">Transmembrane</keyword>
<organism evidence="2 3">
    <name type="scientific">Marinobacter psychrophilus</name>
    <dbReference type="NCBI Taxonomy" id="330734"/>
    <lineage>
        <taxon>Bacteria</taxon>
        <taxon>Pseudomonadati</taxon>
        <taxon>Pseudomonadota</taxon>
        <taxon>Gammaproteobacteria</taxon>
        <taxon>Pseudomonadales</taxon>
        <taxon>Marinobacteraceae</taxon>
        <taxon>Marinobacter</taxon>
    </lineage>
</organism>
<reference evidence="2 3" key="1">
    <citation type="submission" date="2015-05" db="EMBL/GenBank/DDBJ databases">
        <title>Complete genome of Marinobacter psychrophilus strain 20041T isolated from sea-ice of the Canadian Basin.</title>
        <authorList>
            <person name="Song L."/>
            <person name="Ren L."/>
            <person name="Yu Y."/>
            <person name="Wang X."/>
        </authorList>
    </citation>
    <scope>NUCLEOTIDE SEQUENCE [LARGE SCALE GENOMIC DNA]</scope>
    <source>
        <strain evidence="2 3">20041</strain>
    </source>
</reference>
<dbReference type="AlphaFoldDB" id="A0A0H4IG93"/>
<feature type="transmembrane region" description="Helical" evidence="1">
    <location>
        <begin position="36"/>
        <end position="54"/>
    </location>
</feature>
<protein>
    <submittedName>
        <fullName evidence="2">Uncharacterized protein</fullName>
    </submittedName>
</protein>
<feature type="transmembrane region" description="Helical" evidence="1">
    <location>
        <begin position="6"/>
        <end position="24"/>
    </location>
</feature>
<evidence type="ECO:0000313" key="3">
    <source>
        <dbReference type="Proteomes" id="UP000036406"/>
    </source>
</evidence>
<gene>
    <name evidence="2" type="ORF">ABA45_17105</name>
</gene>
<accession>A0A0H4IG93</accession>
<dbReference type="PATRIC" id="fig|330734.3.peg.3592"/>
<evidence type="ECO:0000256" key="1">
    <source>
        <dbReference type="SAM" id="Phobius"/>
    </source>
</evidence>
<evidence type="ECO:0000313" key="2">
    <source>
        <dbReference type="EMBL" id="AKO53942.1"/>
    </source>
</evidence>
<dbReference type="KEGG" id="mpq:ABA45_17105"/>